<dbReference type="InterPro" id="IPR051350">
    <property type="entry name" value="WD_repeat-ST_regulator"/>
</dbReference>
<dbReference type="InterPro" id="IPR015943">
    <property type="entry name" value="WD40/YVTN_repeat-like_dom_sf"/>
</dbReference>
<feature type="repeat" description="WD" evidence="6">
    <location>
        <begin position="528"/>
        <end position="563"/>
    </location>
</feature>
<comment type="subcellular location">
    <subcellularLocation>
        <location evidence="1">Cytoplasm</location>
    </subcellularLocation>
</comment>
<organism evidence="9 10">
    <name type="scientific">Eruca vesicaria subsp. sativa</name>
    <name type="common">Garden rocket</name>
    <name type="synonym">Eruca sativa</name>
    <dbReference type="NCBI Taxonomy" id="29727"/>
    <lineage>
        <taxon>Eukaryota</taxon>
        <taxon>Viridiplantae</taxon>
        <taxon>Streptophyta</taxon>
        <taxon>Embryophyta</taxon>
        <taxon>Tracheophyta</taxon>
        <taxon>Spermatophyta</taxon>
        <taxon>Magnoliopsida</taxon>
        <taxon>eudicotyledons</taxon>
        <taxon>Gunneridae</taxon>
        <taxon>Pentapetalae</taxon>
        <taxon>rosids</taxon>
        <taxon>malvids</taxon>
        <taxon>Brassicales</taxon>
        <taxon>Brassicaceae</taxon>
        <taxon>Brassiceae</taxon>
        <taxon>Eruca</taxon>
    </lineage>
</organism>
<reference evidence="9 10" key="1">
    <citation type="submission" date="2022-03" db="EMBL/GenBank/DDBJ databases">
        <authorList>
            <person name="Macdonald S."/>
            <person name="Ahmed S."/>
            <person name="Newling K."/>
        </authorList>
    </citation>
    <scope>NUCLEOTIDE SEQUENCE [LARGE SCALE GENOMIC DNA]</scope>
</reference>
<gene>
    <name evidence="9" type="ORF">ERUC_LOCUS120</name>
</gene>
<dbReference type="PROSITE" id="PS50294">
    <property type="entry name" value="WD_REPEATS_REGION"/>
    <property type="match status" value="3"/>
</dbReference>
<name>A0ABC8IUR3_ERUVS</name>
<feature type="compositionally biased region" description="Polar residues" evidence="7">
    <location>
        <begin position="573"/>
        <end position="589"/>
    </location>
</feature>
<dbReference type="PROSITE" id="PS50896">
    <property type="entry name" value="LISH"/>
    <property type="match status" value="1"/>
</dbReference>
<evidence type="ECO:0000313" key="10">
    <source>
        <dbReference type="Proteomes" id="UP001642260"/>
    </source>
</evidence>
<dbReference type="PROSITE" id="PS50082">
    <property type="entry name" value="WD_REPEATS_2"/>
    <property type="match status" value="3"/>
</dbReference>
<keyword evidence="2" id="KW-0963">Cytoplasm</keyword>
<dbReference type="PROSITE" id="PS00678">
    <property type="entry name" value="WD_REPEATS_1"/>
    <property type="match status" value="1"/>
</dbReference>
<dbReference type="EMBL" id="CAKOAT010000001">
    <property type="protein sequence ID" value="CAH8281756.1"/>
    <property type="molecule type" value="Genomic_DNA"/>
</dbReference>
<evidence type="ECO:0000256" key="1">
    <source>
        <dbReference type="ARBA" id="ARBA00004496"/>
    </source>
</evidence>
<sequence length="589" mass="65766">MGVVEDTEPPLKRVKRDETNGFSSASGNSSVRGSSSSSVTNSLGDLMARPLTTSQGDDETKTIGSKGVIKKSEFVRLITRTLYSLGYGKTGAMLEEESGIPLHHSFVETFLQQVKEGKWDESVVTLRRIGMLDEKDVKAASFLLLEQKFLELLRFDKVGDALATLRNEIEPLRINTKRVHELASSLIILPSTSGSGKENVSSRSKVLEELQNLLPASVVIPEKRLESLVENSLHIQRDACVFHNTLDSDLSLYSDHQCGKHQIPSQTVQILESHTDEVWFLQFSHNGRYLASSSKDQTAIIWEINADGHMSLKHKLVGHQKPVTAVLWSPDDRQVLTCGAEEDIRRWDVDSGECVHTYEKCGIGPISCGWYADGKGIIAGMTDRSICMWDLDGREMECWKGQRTQKVSDIAMTDDGKWLVSVCKDSVISLFDREASFERLIEEEDTITSFSLSNDNKYLLVNLINQEIRLWSIEGDPKIVTRYKGHKRSRFLIRSCFGGYKQGFIASGSEDSQVYIWHRSTGKLIVELPGHAGAVNCVSWSPTNLHMMASASDDGTIRIWGLDRFKPHKQEKQVQGSSSNGVLHQCNGN</sequence>
<protein>
    <recommendedName>
        <fullName evidence="8">CTLH domain-containing protein</fullName>
    </recommendedName>
</protein>
<comment type="caution">
    <text evidence="9">The sequence shown here is derived from an EMBL/GenBank/DDBJ whole genome shotgun (WGS) entry which is preliminary data.</text>
</comment>
<comment type="subunit">
    <text evidence="5">Interacts with RANBPM.</text>
</comment>
<feature type="compositionally biased region" description="Basic and acidic residues" evidence="7">
    <location>
        <begin position="9"/>
        <end position="19"/>
    </location>
</feature>
<proteinExistence type="predicted"/>
<dbReference type="PANTHER" id="PTHR22838">
    <property type="entry name" value="WD REPEAT PROTEIN 26-RELATED"/>
    <property type="match status" value="1"/>
</dbReference>
<evidence type="ECO:0000256" key="6">
    <source>
        <dbReference type="PROSITE-ProRule" id="PRU00221"/>
    </source>
</evidence>
<evidence type="ECO:0000256" key="4">
    <source>
        <dbReference type="ARBA" id="ARBA00022737"/>
    </source>
</evidence>
<dbReference type="SUPFAM" id="SSF50978">
    <property type="entry name" value="WD40 repeat-like"/>
    <property type="match status" value="1"/>
</dbReference>
<evidence type="ECO:0000256" key="3">
    <source>
        <dbReference type="ARBA" id="ARBA00022574"/>
    </source>
</evidence>
<dbReference type="FunFam" id="2.130.10.10:FF:000087">
    <property type="entry name" value="WD repeat-containing protein 26 homolog"/>
    <property type="match status" value="1"/>
</dbReference>
<dbReference type="GO" id="GO:0005737">
    <property type="term" value="C:cytoplasm"/>
    <property type="evidence" value="ECO:0007669"/>
    <property type="project" value="UniProtKB-SubCell"/>
</dbReference>
<evidence type="ECO:0000259" key="8">
    <source>
        <dbReference type="PROSITE" id="PS50897"/>
    </source>
</evidence>
<dbReference type="SMART" id="SM00668">
    <property type="entry name" value="CTLH"/>
    <property type="match status" value="1"/>
</dbReference>
<dbReference type="Gene3D" id="2.130.10.10">
    <property type="entry name" value="YVTN repeat-like/Quinoprotein amine dehydrogenase"/>
    <property type="match status" value="2"/>
</dbReference>
<feature type="compositionally biased region" description="Low complexity" evidence="7">
    <location>
        <begin position="23"/>
        <end position="42"/>
    </location>
</feature>
<dbReference type="PANTHER" id="PTHR22838:SF22">
    <property type="entry name" value="GENOME ASSEMBLY, CHROMOSOME: A10"/>
    <property type="match status" value="1"/>
</dbReference>
<accession>A0ABC8IUR3</accession>
<dbReference type="Proteomes" id="UP001642260">
    <property type="component" value="Unassembled WGS sequence"/>
</dbReference>
<evidence type="ECO:0000256" key="5">
    <source>
        <dbReference type="ARBA" id="ARBA00065067"/>
    </source>
</evidence>
<evidence type="ECO:0000256" key="7">
    <source>
        <dbReference type="SAM" id="MobiDB-lite"/>
    </source>
</evidence>
<dbReference type="InterPro" id="IPR019775">
    <property type="entry name" value="WD40_repeat_CS"/>
</dbReference>
<feature type="repeat" description="WD" evidence="6">
    <location>
        <begin position="316"/>
        <end position="357"/>
    </location>
</feature>
<dbReference type="CDD" id="cd00200">
    <property type="entry name" value="WD40"/>
    <property type="match status" value="1"/>
</dbReference>
<keyword evidence="10" id="KW-1185">Reference proteome</keyword>
<feature type="region of interest" description="Disordered" evidence="7">
    <location>
        <begin position="570"/>
        <end position="589"/>
    </location>
</feature>
<dbReference type="InterPro" id="IPR020472">
    <property type="entry name" value="WD40_PAC1"/>
</dbReference>
<dbReference type="SMART" id="SM00320">
    <property type="entry name" value="WD40"/>
    <property type="match status" value="7"/>
</dbReference>
<dbReference type="InterPro" id="IPR006595">
    <property type="entry name" value="CTLH_C"/>
</dbReference>
<evidence type="ECO:0000313" key="9">
    <source>
        <dbReference type="EMBL" id="CAH8281756.1"/>
    </source>
</evidence>
<feature type="region of interest" description="Disordered" evidence="7">
    <location>
        <begin position="1"/>
        <end position="43"/>
    </location>
</feature>
<dbReference type="InterPro" id="IPR006594">
    <property type="entry name" value="LisH"/>
</dbReference>
<keyword evidence="3 6" id="KW-0853">WD repeat</keyword>
<dbReference type="InterPro" id="IPR001680">
    <property type="entry name" value="WD40_rpt"/>
</dbReference>
<feature type="repeat" description="WD" evidence="6">
    <location>
        <begin position="271"/>
        <end position="312"/>
    </location>
</feature>
<feature type="domain" description="CTLH" evidence="8">
    <location>
        <begin position="110"/>
        <end position="160"/>
    </location>
</feature>
<dbReference type="PROSITE" id="PS50897">
    <property type="entry name" value="CTLH"/>
    <property type="match status" value="1"/>
</dbReference>
<dbReference type="PRINTS" id="PR00320">
    <property type="entry name" value="GPROTEINBRPT"/>
</dbReference>
<dbReference type="Pfam" id="PF23627">
    <property type="entry name" value="LisH_WDR26"/>
    <property type="match status" value="1"/>
</dbReference>
<dbReference type="InterPro" id="IPR036322">
    <property type="entry name" value="WD40_repeat_dom_sf"/>
</dbReference>
<dbReference type="Pfam" id="PF00400">
    <property type="entry name" value="WD40"/>
    <property type="match status" value="6"/>
</dbReference>
<evidence type="ECO:0000256" key="2">
    <source>
        <dbReference type="ARBA" id="ARBA00022490"/>
    </source>
</evidence>
<keyword evidence="4" id="KW-0677">Repeat</keyword>
<dbReference type="AlphaFoldDB" id="A0ABC8IUR3"/>